<sequence>MTPGTPLLLTSQEVEMVDQGCYFAAIAAPSESAPTSLRTSRAVSRAPSPNTRDEPMDIDIVVTPAPVPRPPALGRSATATAPLGRAGVFTRPYVLPPRAVSPPPPAHAPSPDVAIVVLRSGRRRDGERLRRG</sequence>
<keyword evidence="3" id="KW-1185">Reference proteome</keyword>
<accession>A0A0L0SJR1</accession>
<protein>
    <submittedName>
        <fullName evidence="2">Uncharacterized protein</fullName>
    </submittedName>
</protein>
<proteinExistence type="predicted"/>
<reference evidence="3" key="2">
    <citation type="submission" date="2009-11" db="EMBL/GenBank/DDBJ databases">
        <title>The Genome Sequence of Allomyces macrogynus strain ATCC 38327.</title>
        <authorList>
            <consortium name="The Broad Institute Genome Sequencing Platform"/>
            <person name="Russ C."/>
            <person name="Cuomo C."/>
            <person name="Shea T."/>
            <person name="Young S.K."/>
            <person name="Zeng Q."/>
            <person name="Koehrsen M."/>
            <person name="Haas B."/>
            <person name="Borodovsky M."/>
            <person name="Guigo R."/>
            <person name="Alvarado L."/>
            <person name="Berlin A."/>
            <person name="Borenstein D."/>
            <person name="Chen Z."/>
            <person name="Engels R."/>
            <person name="Freedman E."/>
            <person name="Gellesch M."/>
            <person name="Goldberg J."/>
            <person name="Griggs A."/>
            <person name="Gujja S."/>
            <person name="Heiman D."/>
            <person name="Hepburn T."/>
            <person name="Howarth C."/>
            <person name="Jen D."/>
            <person name="Larson L."/>
            <person name="Lewis B."/>
            <person name="Mehta T."/>
            <person name="Park D."/>
            <person name="Pearson M."/>
            <person name="Roberts A."/>
            <person name="Saif S."/>
            <person name="Shenoy N."/>
            <person name="Sisk P."/>
            <person name="Stolte C."/>
            <person name="Sykes S."/>
            <person name="Walk T."/>
            <person name="White J."/>
            <person name="Yandava C."/>
            <person name="Burger G."/>
            <person name="Gray M.W."/>
            <person name="Holland P.W.H."/>
            <person name="King N."/>
            <person name="Lang F.B.F."/>
            <person name="Roger A.J."/>
            <person name="Ruiz-Trillo I."/>
            <person name="Lander E."/>
            <person name="Nusbaum C."/>
        </authorList>
    </citation>
    <scope>NUCLEOTIDE SEQUENCE [LARGE SCALE GENOMIC DNA]</scope>
    <source>
        <strain evidence="3">ATCC 38327</strain>
    </source>
</reference>
<dbReference type="AlphaFoldDB" id="A0A0L0SJR1"/>
<name>A0A0L0SJR1_ALLM3</name>
<dbReference type="VEuPathDB" id="FungiDB:AMAG_07908"/>
<reference evidence="2 3" key="1">
    <citation type="submission" date="2009-11" db="EMBL/GenBank/DDBJ databases">
        <title>Annotation of Allomyces macrogynus ATCC 38327.</title>
        <authorList>
            <consortium name="The Broad Institute Genome Sequencing Platform"/>
            <person name="Russ C."/>
            <person name="Cuomo C."/>
            <person name="Burger G."/>
            <person name="Gray M.W."/>
            <person name="Holland P.W.H."/>
            <person name="King N."/>
            <person name="Lang F.B.F."/>
            <person name="Roger A.J."/>
            <person name="Ruiz-Trillo I."/>
            <person name="Young S.K."/>
            <person name="Zeng Q."/>
            <person name="Gargeya S."/>
            <person name="Fitzgerald M."/>
            <person name="Haas B."/>
            <person name="Abouelleil A."/>
            <person name="Alvarado L."/>
            <person name="Arachchi H.M."/>
            <person name="Berlin A."/>
            <person name="Chapman S.B."/>
            <person name="Gearin G."/>
            <person name="Goldberg J."/>
            <person name="Griggs A."/>
            <person name="Gujja S."/>
            <person name="Hansen M."/>
            <person name="Heiman D."/>
            <person name="Howarth C."/>
            <person name="Larimer J."/>
            <person name="Lui A."/>
            <person name="MacDonald P.J.P."/>
            <person name="McCowen C."/>
            <person name="Montmayeur A."/>
            <person name="Murphy C."/>
            <person name="Neiman D."/>
            <person name="Pearson M."/>
            <person name="Priest M."/>
            <person name="Roberts A."/>
            <person name="Saif S."/>
            <person name="Shea T."/>
            <person name="Sisk P."/>
            <person name="Stolte C."/>
            <person name="Sykes S."/>
            <person name="Wortman J."/>
            <person name="Nusbaum C."/>
            <person name="Birren B."/>
        </authorList>
    </citation>
    <scope>NUCLEOTIDE SEQUENCE [LARGE SCALE GENOMIC DNA]</scope>
    <source>
        <strain evidence="2 3">ATCC 38327</strain>
    </source>
</reference>
<evidence type="ECO:0000313" key="3">
    <source>
        <dbReference type="Proteomes" id="UP000054350"/>
    </source>
</evidence>
<feature type="region of interest" description="Disordered" evidence="1">
    <location>
        <begin position="33"/>
        <end position="57"/>
    </location>
</feature>
<feature type="compositionally biased region" description="Polar residues" evidence="1">
    <location>
        <begin position="33"/>
        <end position="50"/>
    </location>
</feature>
<evidence type="ECO:0000313" key="2">
    <source>
        <dbReference type="EMBL" id="KNE62721.1"/>
    </source>
</evidence>
<dbReference type="Proteomes" id="UP000054350">
    <property type="component" value="Unassembled WGS sequence"/>
</dbReference>
<evidence type="ECO:0000256" key="1">
    <source>
        <dbReference type="SAM" id="MobiDB-lite"/>
    </source>
</evidence>
<gene>
    <name evidence="2" type="ORF">AMAG_07908</name>
</gene>
<organism evidence="2 3">
    <name type="scientific">Allomyces macrogynus (strain ATCC 38327)</name>
    <name type="common">Allomyces javanicus var. macrogynus</name>
    <dbReference type="NCBI Taxonomy" id="578462"/>
    <lineage>
        <taxon>Eukaryota</taxon>
        <taxon>Fungi</taxon>
        <taxon>Fungi incertae sedis</taxon>
        <taxon>Blastocladiomycota</taxon>
        <taxon>Blastocladiomycetes</taxon>
        <taxon>Blastocladiales</taxon>
        <taxon>Blastocladiaceae</taxon>
        <taxon>Allomyces</taxon>
    </lineage>
</organism>
<dbReference type="EMBL" id="GG745340">
    <property type="protein sequence ID" value="KNE62721.1"/>
    <property type="molecule type" value="Genomic_DNA"/>
</dbReference>